<dbReference type="AlphaFoldDB" id="A0A6P6MA63"/>
<protein>
    <submittedName>
        <fullName evidence="3">Zinc finger BED domain-containing protein 4-like</fullName>
    </submittedName>
</protein>
<dbReference type="InterPro" id="IPR052035">
    <property type="entry name" value="ZnF_BED_domain_contain"/>
</dbReference>
<proteinExistence type="predicted"/>
<dbReference type="KEGG" id="caua:113066064"/>
<dbReference type="PANTHER" id="PTHR46481">
    <property type="entry name" value="ZINC FINGER BED DOMAIN-CONTAINING PROTEIN 4"/>
    <property type="match status" value="1"/>
</dbReference>
<dbReference type="RefSeq" id="XP_026093453.1">
    <property type="nucleotide sequence ID" value="XM_026237668.1"/>
</dbReference>
<reference evidence="3" key="1">
    <citation type="submission" date="2025-08" db="UniProtKB">
        <authorList>
            <consortium name="RefSeq"/>
        </authorList>
    </citation>
    <scope>IDENTIFICATION</scope>
    <source>
        <strain evidence="3">Wakin</strain>
        <tissue evidence="3">Muscle</tissue>
    </source>
</reference>
<name>A0A6P6MA63_CARAU</name>
<dbReference type="SUPFAM" id="SSF53098">
    <property type="entry name" value="Ribonuclease H-like"/>
    <property type="match status" value="1"/>
</dbReference>
<dbReference type="Proteomes" id="UP000515129">
    <property type="component" value="Chromosome 49"/>
</dbReference>
<organism evidence="2 3">
    <name type="scientific">Carassius auratus</name>
    <name type="common">Goldfish</name>
    <dbReference type="NCBI Taxonomy" id="7957"/>
    <lineage>
        <taxon>Eukaryota</taxon>
        <taxon>Metazoa</taxon>
        <taxon>Chordata</taxon>
        <taxon>Craniata</taxon>
        <taxon>Vertebrata</taxon>
        <taxon>Euteleostomi</taxon>
        <taxon>Actinopterygii</taxon>
        <taxon>Neopterygii</taxon>
        <taxon>Teleostei</taxon>
        <taxon>Ostariophysi</taxon>
        <taxon>Cypriniformes</taxon>
        <taxon>Cyprinidae</taxon>
        <taxon>Cyprininae</taxon>
        <taxon>Carassius</taxon>
    </lineage>
</organism>
<keyword evidence="2" id="KW-1185">Reference proteome</keyword>
<accession>A0A6P6MA63</accession>
<dbReference type="OrthoDB" id="1607513at2759"/>
<evidence type="ECO:0000313" key="3">
    <source>
        <dbReference type="RefSeq" id="XP_026093453.1"/>
    </source>
</evidence>
<evidence type="ECO:0000256" key="1">
    <source>
        <dbReference type="SAM" id="MobiDB-lite"/>
    </source>
</evidence>
<dbReference type="PANTHER" id="PTHR46481:SF9">
    <property type="entry name" value="ZINC FINGER BED DOMAIN-CONTAINING PROTEIN 1-LIKE"/>
    <property type="match status" value="1"/>
</dbReference>
<dbReference type="InterPro" id="IPR012337">
    <property type="entry name" value="RNaseH-like_sf"/>
</dbReference>
<dbReference type="GeneID" id="113066064"/>
<sequence length="301" mass="33973">MSAEKERTSRAMGLCRNLVTAFAHSWSRKKKLHEEQEALNLPTHSLILDCPTRWGSKQKMIERVLEQAHAIKRALDDGKHQHLNLTWQDIAVLESINAALKPVAEFTEILSNEKIVTASSVKPVLRLLTCDLLDPSPENSELTKNLNTKMIAILEDKYKDLEGQKMLAKAATLDPRYRNNFEEEDVTEELIEEIMHEDQPENTQTEESLNAGEGTSAAPAAKKMNLAQLLGKRKAKATILPKRARAGEELTRYLQEETIDLLGGATMRPDILSWLRLQKNICAFARQARLLNAYLALLETL</sequence>
<evidence type="ECO:0000313" key="2">
    <source>
        <dbReference type="Proteomes" id="UP000515129"/>
    </source>
</evidence>
<gene>
    <name evidence="3" type="primary">LOC113066064</name>
</gene>
<feature type="region of interest" description="Disordered" evidence="1">
    <location>
        <begin position="196"/>
        <end position="217"/>
    </location>
</feature>